<evidence type="ECO:0000256" key="1">
    <source>
        <dbReference type="ARBA" id="ARBA00023125"/>
    </source>
</evidence>
<dbReference type="CDD" id="cd00093">
    <property type="entry name" value="HTH_XRE"/>
    <property type="match status" value="1"/>
</dbReference>
<sequence length="192" mass="22366">MQEDMLIQISYKIKEIRKQKNITVQELADRANVSKGLISQIENNRTVPSLPVLMNIVLSLNLDLNEFFKDITPNRKSEQKIIIKTPKDYQTFEKEAKGFQYHRAFTRNVQGGPVDFVILELKKGAKRNKMITSESFEYNYMIRGKVEYTIEDEKILFNEGESLFFDSRLPHKLANAGNTDAMMLVVYFFIAR</sequence>
<dbReference type="InterPro" id="IPR001387">
    <property type="entry name" value="Cro/C1-type_HTH"/>
</dbReference>
<dbReference type="CDD" id="cd02209">
    <property type="entry name" value="cupin_XRE_C"/>
    <property type="match status" value="1"/>
</dbReference>
<evidence type="ECO:0000313" key="3">
    <source>
        <dbReference type="EMBL" id="KIC95442.1"/>
    </source>
</evidence>
<feature type="domain" description="HTH cro/C1-type" evidence="2">
    <location>
        <begin position="13"/>
        <end position="67"/>
    </location>
</feature>
<evidence type="ECO:0000259" key="2">
    <source>
        <dbReference type="PROSITE" id="PS50943"/>
    </source>
</evidence>
<dbReference type="SUPFAM" id="SSF51182">
    <property type="entry name" value="RmlC-like cupins"/>
    <property type="match status" value="1"/>
</dbReference>
<gene>
    <name evidence="3" type="ORF">OI18_06015</name>
</gene>
<dbReference type="AlphaFoldDB" id="A0A0C1L5P7"/>
<dbReference type="RefSeq" id="WP_039138039.1">
    <property type="nucleotide sequence ID" value="NZ_JSVC01000006.1"/>
</dbReference>
<dbReference type="Gene3D" id="2.60.120.10">
    <property type="entry name" value="Jelly Rolls"/>
    <property type="match status" value="1"/>
</dbReference>
<dbReference type="GO" id="GO:0005829">
    <property type="term" value="C:cytosol"/>
    <property type="evidence" value="ECO:0007669"/>
    <property type="project" value="TreeGrafter"/>
</dbReference>
<accession>A0A0C1L5P7</accession>
<organism evidence="3 4">
    <name type="scientific">Flavihumibacter solisilvae</name>
    <dbReference type="NCBI Taxonomy" id="1349421"/>
    <lineage>
        <taxon>Bacteria</taxon>
        <taxon>Pseudomonadati</taxon>
        <taxon>Bacteroidota</taxon>
        <taxon>Chitinophagia</taxon>
        <taxon>Chitinophagales</taxon>
        <taxon>Chitinophagaceae</taxon>
        <taxon>Flavihumibacter</taxon>
    </lineage>
</organism>
<dbReference type="PANTHER" id="PTHR46797">
    <property type="entry name" value="HTH-TYPE TRANSCRIPTIONAL REGULATOR"/>
    <property type="match status" value="1"/>
</dbReference>
<dbReference type="PANTHER" id="PTHR46797:SF1">
    <property type="entry name" value="METHYLPHOSPHONATE SYNTHASE"/>
    <property type="match status" value="1"/>
</dbReference>
<dbReference type="GO" id="GO:0003700">
    <property type="term" value="F:DNA-binding transcription factor activity"/>
    <property type="evidence" value="ECO:0007669"/>
    <property type="project" value="TreeGrafter"/>
</dbReference>
<keyword evidence="4" id="KW-1185">Reference proteome</keyword>
<reference evidence="3 4" key="1">
    <citation type="submission" date="2014-11" db="EMBL/GenBank/DDBJ databases">
        <title>Genome sequence of Flavihumibacter solisilvae 3-3.</title>
        <authorList>
            <person name="Zhou G."/>
            <person name="Li M."/>
            <person name="Wang G."/>
        </authorList>
    </citation>
    <scope>NUCLEOTIDE SEQUENCE [LARGE SCALE GENOMIC DNA]</scope>
    <source>
        <strain evidence="3 4">3-3</strain>
    </source>
</reference>
<dbReference type="STRING" id="1349421.OI18_06015"/>
<dbReference type="InterPro" id="IPR014710">
    <property type="entry name" value="RmlC-like_jellyroll"/>
</dbReference>
<dbReference type="OrthoDB" id="9805356at2"/>
<comment type="caution">
    <text evidence="3">The sequence shown here is derived from an EMBL/GenBank/DDBJ whole genome shotgun (WGS) entry which is preliminary data.</text>
</comment>
<dbReference type="InterPro" id="IPR050807">
    <property type="entry name" value="TransReg_Diox_bact_type"/>
</dbReference>
<dbReference type="EMBL" id="JSVC01000006">
    <property type="protein sequence ID" value="KIC95442.1"/>
    <property type="molecule type" value="Genomic_DNA"/>
</dbReference>
<dbReference type="Pfam" id="PF07883">
    <property type="entry name" value="Cupin_2"/>
    <property type="match status" value="1"/>
</dbReference>
<dbReference type="InterPro" id="IPR013096">
    <property type="entry name" value="Cupin_2"/>
</dbReference>
<protein>
    <submittedName>
        <fullName evidence="3">XRE family transcriptional regulator</fullName>
    </submittedName>
</protein>
<keyword evidence="1" id="KW-0238">DNA-binding</keyword>
<proteinExistence type="predicted"/>
<dbReference type="Pfam" id="PF01381">
    <property type="entry name" value="HTH_3"/>
    <property type="match status" value="1"/>
</dbReference>
<dbReference type="Gene3D" id="1.10.260.40">
    <property type="entry name" value="lambda repressor-like DNA-binding domains"/>
    <property type="match status" value="1"/>
</dbReference>
<name>A0A0C1L5P7_9BACT</name>
<dbReference type="InterPro" id="IPR010982">
    <property type="entry name" value="Lambda_DNA-bd_dom_sf"/>
</dbReference>
<dbReference type="SMART" id="SM00530">
    <property type="entry name" value="HTH_XRE"/>
    <property type="match status" value="1"/>
</dbReference>
<dbReference type="PROSITE" id="PS50943">
    <property type="entry name" value="HTH_CROC1"/>
    <property type="match status" value="1"/>
</dbReference>
<dbReference type="InterPro" id="IPR011051">
    <property type="entry name" value="RmlC_Cupin_sf"/>
</dbReference>
<dbReference type="Proteomes" id="UP000031408">
    <property type="component" value="Unassembled WGS sequence"/>
</dbReference>
<dbReference type="GO" id="GO:0003677">
    <property type="term" value="F:DNA binding"/>
    <property type="evidence" value="ECO:0007669"/>
    <property type="project" value="UniProtKB-KW"/>
</dbReference>
<evidence type="ECO:0000313" key="4">
    <source>
        <dbReference type="Proteomes" id="UP000031408"/>
    </source>
</evidence>
<dbReference type="SUPFAM" id="SSF47413">
    <property type="entry name" value="lambda repressor-like DNA-binding domains"/>
    <property type="match status" value="1"/>
</dbReference>